<evidence type="ECO:0000256" key="1">
    <source>
        <dbReference type="ARBA" id="ARBA00009480"/>
    </source>
</evidence>
<comment type="caution">
    <text evidence="3">The sequence shown here is derived from an EMBL/GenBank/DDBJ whole genome shotgun (WGS) entry which is preliminary data.</text>
</comment>
<comment type="similarity">
    <text evidence="1">Belongs to the SNAP-25 family.</text>
</comment>
<feature type="compositionally biased region" description="Polar residues" evidence="2">
    <location>
        <begin position="149"/>
        <end position="161"/>
    </location>
</feature>
<sequence>MKAPSIKNLKILLKAKPKTWGPKKSKTPSPDQQDIEQTNAPDAQPGILAVRYESTSTVESTSVIDPCQVHQTATRPSTARIEDGVGSVPPSLSAVALPKSPLPKPKAKTVKKVAWFLRLKKAKTSPYSPSASPTALERIEEPDEDYDSPRTTSSSLYSQQATPPTTSSSIYPPSTLQFAISSAGTSTPSPLLTPSTSTSASDNADVTTIKHTIRTLKLASLASTQNALRLALEAHATGLTTLSRLHVQASRLAHAEAHVYEAALPLRIAAERTRRLATPHNLHFSNPLFTSHSLSPSFSTRRAERTALRHRAWASSLRNKLTVVLLTQSATGETTLVERAKYQFEPDSEDEAFEEEIEGGLGRLGGVVPQLREMAVEMGRVGCEGSEGWRG</sequence>
<evidence type="ECO:0000256" key="2">
    <source>
        <dbReference type="SAM" id="MobiDB-lite"/>
    </source>
</evidence>
<name>A0ABR3RPZ7_9PLEO</name>
<dbReference type="EMBL" id="JAKJXO020000004">
    <property type="protein sequence ID" value="KAL1606283.1"/>
    <property type="molecule type" value="Genomic_DNA"/>
</dbReference>
<dbReference type="Gene3D" id="1.20.5.110">
    <property type="match status" value="1"/>
</dbReference>
<feature type="compositionally biased region" description="Polar residues" evidence="2">
    <location>
        <begin position="27"/>
        <end position="41"/>
    </location>
</feature>
<dbReference type="PANTHER" id="PTHR19305">
    <property type="entry name" value="SYNAPTOSOMAL ASSOCIATED PROTEIN"/>
    <property type="match status" value="1"/>
</dbReference>
<dbReference type="Proteomes" id="UP001521785">
    <property type="component" value="Unassembled WGS sequence"/>
</dbReference>
<keyword evidence="4" id="KW-1185">Reference proteome</keyword>
<evidence type="ECO:0000313" key="3">
    <source>
        <dbReference type="EMBL" id="KAL1606283.1"/>
    </source>
</evidence>
<dbReference type="PANTHER" id="PTHR19305:SF9">
    <property type="entry name" value="SYNAPTOSOMAL-ASSOCIATED PROTEIN 29"/>
    <property type="match status" value="1"/>
</dbReference>
<dbReference type="SUPFAM" id="SSF58038">
    <property type="entry name" value="SNARE fusion complex"/>
    <property type="match status" value="1"/>
</dbReference>
<accession>A0ABR3RPZ7</accession>
<reference evidence="3 4" key="1">
    <citation type="submission" date="2024-02" db="EMBL/GenBank/DDBJ databases">
        <title>De novo assembly and annotation of 12 fungi associated with fruit tree decline syndrome in Ontario, Canada.</title>
        <authorList>
            <person name="Sulman M."/>
            <person name="Ellouze W."/>
            <person name="Ilyukhin E."/>
        </authorList>
    </citation>
    <scope>NUCLEOTIDE SEQUENCE [LARGE SCALE GENOMIC DNA]</scope>
    <source>
        <strain evidence="3 4">M42-189</strain>
    </source>
</reference>
<feature type="compositionally biased region" description="Basic residues" evidence="2">
    <location>
        <begin position="13"/>
        <end position="26"/>
    </location>
</feature>
<proteinExistence type="inferred from homology"/>
<feature type="region of interest" description="Disordered" evidence="2">
    <location>
        <begin position="12"/>
        <end position="45"/>
    </location>
</feature>
<protein>
    <submittedName>
        <fullName evidence="3">Protein transport protein S9 plasma membrane t-SNARE</fullName>
    </submittedName>
</protein>
<feature type="region of interest" description="Disordered" evidence="2">
    <location>
        <begin position="124"/>
        <end position="172"/>
    </location>
</feature>
<gene>
    <name evidence="3" type="primary">SEC9_1</name>
    <name evidence="3" type="ORF">SLS60_003685</name>
</gene>
<feature type="region of interest" description="Disordered" evidence="2">
    <location>
        <begin position="69"/>
        <end position="88"/>
    </location>
</feature>
<organism evidence="3 4">
    <name type="scientific">Paraconiothyrium brasiliense</name>
    <dbReference type="NCBI Taxonomy" id="300254"/>
    <lineage>
        <taxon>Eukaryota</taxon>
        <taxon>Fungi</taxon>
        <taxon>Dikarya</taxon>
        <taxon>Ascomycota</taxon>
        <taxon>Pezizomycotina</taxon>
        <taxon>Dothideomycetes</taxon>
        <taxon>Pleosporomycetidae</taxon>
        <taxon>Pleosporales</taxon>
        <taxon>Massarineae</taxon>
        <taxon>Didymosphaeriaceae</taxon>
        <taxon>Paraconiothyrium</taxon>
    </lineage>
</organism>
<feature type="compositionally biased region" description="Low complexity" evidence="2">
    <location>
        <begin position="124"/>
        <end position="135"/>
    </location>
</feature>
<evidence type="ECO:0000313" key="4">
    <source>
        <dbReference type="Proteomes" id="UP001521785"/>
    </source>
</evidence>
<feature type="compositionally biased region" description="Low complexity" evidence="2">
    <location>
        <begin position="162"/>
        <end position="172"/>
    </location>
</feature>